<dbReference type="InterPro" id="IPR010684">
    <property type="entry name" value="RNA_pol_II_trans_fac_SIII_A"/>
</dbReference>
<feature type="compositionally biased region" description="Acidic residues" evidence="1">
    <location>
        <begin position="295"/>
        <end position="315"/>
    </location>
</feature>
<dbReference type="Proteomes" id="UP000443090">
    <property type="component" value="Unassembled WGS sequence"/>
</dbReference>
<evidence type="ECO:0008006" key="4">
    <source>
        <dbReference type="Google" id="ProtNLM"/>
    </source>
</evidence>
<sequence length="405" mass="44655">MPAPSLFDSSQKACIKNIRSTPLHASLPPTLADTGFPGLTDVGDFEYWKIRSVLARIDSPEQLHQIELRSPQIMGEDADLWRTFIARDIPNWASKDWDPKGPLAWYELYCKYKKWQRKQIERSEEILRNTMMGIKKEQETKVSRIVDHRTLPKVPKDPRMMANYGGVPLGKKGGGPAKLAPTSLMFNGGSKTKMKDGKSVLTRARREAREISARSKLAKPTNMLVGDKTQISKAPAGMLNEYRKAANPGLRILSRKKAPVSQFNGGIGGPSLEEREKRLRAAMGGGSKGTGAGSSDEDTSDDDDDEVDDLFDDEPKEPSRAARPVQSHVSRPLPKEMGRPRPGPPPTLGAYDTSRPSSSSQPQSSSTPPRSNKSSPAPGTKPMMPRKRPPVDIFNRGAKKPRVAR</sequence>
<feature type="compositionally biased region" description="Gly residues" evidence="1">
    <location>
        <begin position="283"/>
        <end position="292"/>
    </location>
</feature>
<dbReference type="AlphaFoldDB" id="A0A8H8RUQ7"/>
<evidence type="ECO:0000256" key="1">
    <source>
        <dbReference type="SAM" id="MobiDB-lite"/>
    </source>
</evidence>
<dbReference type="PANTHER" id="PTHR15141">
    <property type="entry name" value="TRANSCRIPTION ELONGATION FACTOR B POLYPEPTIDE 3"/>
    <property type="match status" value="1"/>
</dbReference>
<dbReference type="Pfam" id="PF06881">
    <property type="entry name" value="Elongin_A"/>
    <property type="match status" value="1"/>
</dbReference>
<dbReference type="GO" id="GO:0070449">
    <property type="term" value="C:elongin complex"/>
    <property type="evidence" value="ECO:0007669"/>
    <property type="project" value="InterPro"/>
</dbReference>
<proteinExistence type="predicted"/>
<feature type="region of interest" description="Disordered" evidence="1">
    <location>
        <begin position="282"/>
        <end position="405"/>
    </location>
</feature>
<comment type="caution">
    <text evidence="2">The sequence shown here is derived from an EMBL/GenBank/DDBJ whole genome shotgun (WGS) entry which is preliminary data.</text>
</comment>
<protein>
    <recommendedName>
        <fullName evidence="4">Elongin-A</fullName>
    </recommendedName>
</protein>
<name>A0A8H8RUQ7_9HELO</name>
<organism evidence="2 3">
    <name type="scientific">Lachnellula occidentalis</name>
    <dbReference type="NCBI Taxonomy" id="215460"/>
    <lineage>
        <taxon>Eukaryota</taxon>
        <taxon>Fungi</taxon>
        <taxon>Dikarya</taxon>
        <taxon>Ascomycota</taxon>
        <taxon>Pezizomycotina</taxon>
        <taxon>Leotiomycetes</taxon>
        <taxon>Helotiales</taxon>
        <taxon>Lachnaceae</taxon>
        <taxon>Lachnellula</taxon>
    </lineage>
</organism>
<dbReference type="Gene3D" id="6.10.250.3180">
    <property type="match status" value="1"/>
</dbReference>
<dbReference type="OrthoDB" id="21513at2759"/>
<dbReference type="GO" id="GO:0006368">
    <property type="term" value="P:transcription elongation by RNA polymerase II"/>
    <property type="evidence" value="ECO:0007669"/>
    <property type="project" value="InterPro"/>
</dbReference>
<evidence type="ECO:0000313" key="2">
    <source>
        <dbReference type="EMBL" id="TVY41096.1"/>
    </source>
</evidence>
<accession>A0A8H8RUQ7</accession>
<reference evidence="2 3" key="1">
    <citation type="submission" date="2018-05" db="EMBL/GenBank/DDBJ databases">
        <title>Genome sequencing and assembly of the regulated plant pathogen Lachnellula willkommii and related sister species for the development of diagnostic species identification markers.</title>
        <authorList>
            <person name="Giroux E."/>
            <person name="Bilodeau G."/>
        </authorList>
    </citation>
    <scope>NUCLEOTIDE SEQUENCE [LARGE SCALE GENOMIC DNA]</scope>
    <source>
        <strain evidence="2 3">CBS 160.35</strain>
    </source>
</reference>
<gene>
    <name evidence="2" type="ORF">LOCC1_G006564</name>
</gene>
<evidence type="ECO:0000313" key="3">
    <source>
        <dbReference type="Proteomes" id="UP000443090"/>
    </source>
</evidence>
<dbReference type="EMBL" id="QGMI01000414">
    <property type="protein sequence ID" value="TVY41096.1"/>
    <property type="molecule type" value="Genomic_DNA"/>
</dbReference>
<dbReference type="InterPro" id="IPR051870">
    <property type="entry name" value="Elongin-A_domain"/>
</dbReference>
<feature type="compositionally biased region" description="Low complexity" evidence="1">
    <location>
        <begin position="353"/>
        <end position="376"/>
    </location>
</feature>
<dbReference type="PANTHER" id="PTHR15141:SF76">
    <property type="entry name" value="TRANSCRIPTION ELONGATION FACTOR B POLYPEPTIDE 3"/>
    <property type="match status" value="1"/>
</dbReference>
<keyword evidence="3" id="KW-1185">Reference proteome</keyword>